<dbReference type="OrthoDB" id="6182634at2"/>
<dbReference type="Proteomes" id="UP000197334">
    <property type="component" value="Unassembled WGS sequence"/>
</dbReference>
<feature type="compositionally biased region" description="Polar residues" evidence="1">
    <location>
        <begin position="162"/>
        <end position="174"/>
    </location>
</feature>
<dbReference type="RefSeq" id="WP_088698202.1">
    <property type="nucleotide sequence ID" value="NZ_JPUA01000001.1"/>
</dbReference>
<protein>
    <submittedName>
        <fullName evidence="2">Uncharacterized protein</fullName>
    </submittedName>
</protein>
<evidence type="ECO:0000313" key="2">
    <source>
        <dbReference type="EMBL" id="OWV31587.1"/>
    </source>
</evidence>
<evidence type="ECO:0000256" key="1">
    <source>
        <dbReference type="SAM" id="MobiDB-lite"/>
    </source>
</evidence>
<reference evidence="2 3" key="1">
    <citation type="submission" date="2014-08" db="EMBL/GenBank/DDBJ databases">
        <title>Draft genome sequence of a novel L-asparaginase producing marine bacterium, Halomonas campaniensis.</title>
        <authorList>
            <person name="Sundarakrishnan B."/>
            <person name="Moushumi Priya A."/>
            <person name="Raman G."/>
            <person name="Sakthivel N."/>
            <person name="Park S."/>
            <person name="Jayachandran S."/>
        </authorList>
    </citation>
    <scope>NUCLEOTIDE SEQUENCE [LARGE SCALE GENOMIC DNA]</scope>
    <source>
        <strain evidence="2 3">SK03</strain>
    </source>
</reference>
<comment type="caution">
    <text evidence="2">The sequence shown here is derived from an EMBL/GenBank/DDBJ whole genome shotgun (WGS) entry which is preliminary data.</text>
</comment>
<evidence type="ECO:0000313" key="3">
    <source>
        <dbReference type="Proteomes" id="UP000197334"/>
    </source>
</evidence>
<sequence length="182" mass="20227">MAEHLILSRQIDEEAAKKRLQRLGATACEPAWVSLWAAALGLPNGTPGAWLLSAQKMRRALLIVGAELPAQTTAIDTELRIESGLPPTPEALNRLWLWERMATPRHWRIQVLDSAPTSIWLPCWLGYARGRQHRLLVISGLSGEPLPMLKPIVLKGLEQAYRNGSESETKSSGVNKRREKAV</sequence>
<gene>
    <name evidence="2" type="ORF">JI62_00035</name>
</gene>
<accession>A0A246S551</accession>
<name>A0A246S551_9GAMM</name>
<feature type="region of interest" description="Disordered" evidence="1">
    <location>
        <begin position="162"/>
        <end position="182"/>
    </location>
</feature>
<organism evidence="2 3">
    <name type="scientific">Halomonas campaniensis</name>
    <dbReference type="NCBI Taxonomy" id="213554"/>
    <lineage>
        <taxon>Bacteria</taxon>
        <taxon>Pseudomonadati</taxon>
        <taxon>Pseudomonadota</taxon>
        <taxon>Gammaproteobacteria</taxon>
        <taxon>Oceanospirillales</taxon>
        <taxon>Halomonadaceae</taxon>
        <taxon>Halomonas</taxon>
    </lineage>
</organism>
<dbReference type="AlphaFoldDB" id="A0A246S551"/>
<proteinExistence type="predicted"/>
<dbReference type="EMBL" id="JPUA01000001">
    <property type="protein sequence ID" value="OWV31587.1"/>
    <property type="molecule type" value="Genomic_DNA"/>
</dbReference>
<keyword evidence="3" id="KW-1185">Reference proteome</keyword>